<dbReference type="InterPro" id="IPR011990">
    <property type="entry name" value="TPR-like_helical_dom_sf"/>
</dbReference>
<evidence type="ECO:0000313" key="13">
    <source>
        <dbReference type="Proteomes" id="UP000757435"/>
    </source>
</evidence>
<dbReference type="Proteomes" id="UP000757435">
    <property type="component" value="Unassembled WGS sequence"/>
</dbReference>
<sequence>MIHADELAAILNHILVGEQTEAEIIKLRDSISMSGDRVQIAAQAEDQQDSQPIRQITIGQISGGEVHIGDKIYQGADAETIRSILQEVLQPLHKPTATGIPENLPRSGAVQFVGRTEVLEILHQQLQHPQQLITAIAGMGGIGKTELAVQYANQYKAEYPGGICWIHARGLEVGTQIVQFARSYLQLQPPEDLDLLAQVGFCWTHWPDGDTLILFDDVVKYAVIKPYLPPHDRRFKVICTTRLRLGKSVKQLEIEVLDEAASLALLNSLIGAERLQAETETAKQLCAWLGYLPLGIELVGRYLDRKPDWSIATMQQRLEKKRLAEKALQQPDEDMTAHTGVAAAFELSWETLSAAAQQMGLLLSLFALSPIPWSLVERCWTDVDPEELEELRDDYWINLHLLQRKGNQLYQFHQLMREFLQAKQQDYADLDELRQQFCRATVQAAVEIPEFLPLPIISTVAPTVPHIAEAAIALTATLPSADLVKPFIALGQFYKGQSFFSQAAQWYEQGWHQATQRLGHQHSDLALILTRLAGLYKIQGRYAEAEPLYQQALQIRLALSDREQPDSEQAGKQLEVALTLNELAILYTEQGRFAEAEPLLKQALSTRQTLLATDCPEIAESLAALAILYQYQEQFTKSEELYLRAAAIYQKTLGEEHELTIECFHNLSVVYAKQERFAEAVALTNRILERNRRLLGEEHLMVANNLNTLASLYTSLDRLSEAEPLLETALQGFVRCLGSDHPYVAFGLSNQAKLYAAQGRSAEAEAVYIRAIAILEAKFKADYADVIEIFQQQLHELQARMSEPQESEERMK</sequence>
<evidence type="ECO:0000256" key="3">
    <source>
        <dbReference type="ARBA" id="ARBA00022490"/>
    </source>
</evidence>
<evidence type="ECO:0000313" key="12">
    <source>
        <dbReference type="EMBL" id="MBW4662091.1"/>
    </source>
</evidence>
<evidence type="ECO:0000256" key="1">
    <source>
        <dbReference type="ARBA" id="ARBA00004245"/>
    </source>
</evidence>
<keyword evidence="4" id="KW-0493">Microtubule</keyword>
<dbReference type="SUPFAM" id="SSF52540">
    <property type="entry name" value="P-loop containing nucleoside triphosphate hydrolases"/>
    <property type="match status" value="1"/>
</dbReference>
<comment type="caution">
    <text evidence="12">The sequence shown here is derived from an EMBL/GenBank/DDBJ whole genome shotgun (WGS) entry which is preliminary data.</text>
</comment>
<dbReference type="GO" id="GO:0007018">
    <property type="term" value="P:microtubule-based movement"/>
    <property type="evidence" value="ECO:0007669"/>
    <property type="project" value="TreeGrafter"/>
</dbReference>
<dbReference type="GO" id="GO:0005874">
    <property type="term" value="C:microtubule"/>
    <property type="evidence" value="ECO:0007669"/>
    <property type="project" value="UniProtKB-KW"/>
</dbReference>
<dbReference type="InterPro" id="IPR027417">
    <property type="entry name" value="P-loop_NTPase"/>
</dbReference>
<dbReference type="AlphaFoldDB" id="A0A951UPL3"/>
<organism evidence="12 13">
    <name type="scientific">Drouetiella hepatica Uher 2000/2452</name>
    <dbReference type="NCBI Taxonomy" id="904376"/>
    <lineage>
        <taxon>Bacteria</taxon>
        <taxon>Bacillati</taxon>
        <taxon>Cyanobacteriota</taxon>
        <taxon>Cyanophyceae</taxon>
        <taxon>Oculatellales</taxon>
        <taxon>Oculatellaceae</taxon>
        <taxon>Drouetiella</taxon>
    </lineage>
</organism>
<keyword evidence="5" id="KW-0677">Repeat</keyword>
<keyword evidence="7" id="KW-0175">Coiled coil</keyword>
<evidence type="ECO:0000256" key="8">
    <source>
        <dbReference type="ARBA" id="ARBA00023175"/>
    </source>
</evidence>
<dbReference type="Pfam" id="PF00931">
    <property type="entry name" value="NB-ARC"/>
    <property type="match status" value="1"/>
</dbReference>
<proteinExistence type="inferred from homology"/>
<gene>
    <name evidence="12" type="ORF">KME15_25840</name>
</gene>
<dbReference type="SUPFAM" id="SSF48452">
    <property type="entry name" value="TPR-like"/>
    <property type="match status" value="3"/>
</dbReference>
<feature type="domain" description="Effector-associated" evidence="11">
    <location>
        <begin position="1"/>
        <end position="88"/>
    </location>
</feature>
<dbReference type="PRINTS" id="PR00364">
    <property type="entry name" value="DISEASERSIST"/>
</dbReference>
<evidence type="ECO:0000259" key="10">
    <source>
        <dbReference type="Pfam" id="PF00931"/>
    </source>
</evidence>
<evidence type="ECO:0000256" key="9">
    <source>
        <dbReference type="ARBA" id="ARBA00023212"/>
    </source>
</evidence>
<comment type="subcellular location">
    <subcellularLocation>
        <location evidence="1">Cytoplasm</location>
        <location evidence="1">Cytoskeleton</location>
    </subcellularLocation>
</comment>
<keyword evidence="9" id="KW-0206">Cytoskeleton</keyword>
<evidence type="ECO:0000256" key="4">
    <source>
        <dbReference type="ARBA" id="ARBA00022701"/>
    </source>
</evidence>
<keyword evidence="3" id="KW-0963">Cytoplasm</keyword>
<dbReference type="Gene3D" id="3.40.50.300">
    <property type="entry name" value="P-loop containing nucleotide triphosphate hydrolases"/>
    <property type="match status" value="1"/>
</dbReference>
<name>A0A951UPL3_9CYAN</name>
<dbReference type="PANTHER" id="PTHR45783:SF3">
    <property type="entry name" value="KINESIN LIGHT CHAIN"/>
    <property type="match status" value="1"/>
</dbReference>
<reference evidence="12" key="2">
    <citation type="journal article" date="2022" name="Microbiol. Resour. Announc.">
        <title>Metagenome Sequencing to Explore Phylogenomics of Terrestrial Cyanobacteria.</title>
        <authorList>
            <person name="Ward R.D."/>
            <person name="Stajich J.E."/>
            <person name="Johansen J.R."/>
            <person name="Huntemann M."/>
            <person name="Clum A."/>
            <person name="Foster B."/>
            <person name="Foster B."/>
            <person name="Roux S."/>
            <person name="Palaniappan K."/>
            <person name="Varghese N."/>
            <person name="Mukherjee S."/>
            <person name="Reddy T.B.K."/>
            <person name="Daum C."/>
            <person name="Copeland A."/>
            <person name="Chen I.A."/>
            <person name="Ivanova N.N."/>
            <person name="Kyrpides N.C."/>
            <person name="Shapiro N."/>
            <person name="Eloe-Fadrosh E.A."/>
            <person name="Pietrasiak N."/>
        </authorList>
    </citation>
    <scope>NUCLEOTIDE SEQUENCE</scope>
    <source>
        <strain evidence="12">UHER 2000/2452</strain>
    </source>
</reference>
<evidence type="ECO:0000256" key="5">
    <source>
        <dbReference type="ARBA" id="ARBA00022737"/>
    </source>
</evidence>
<dbReference type="SMART" id="SM00028">
    <property type="entry name" value="TPR"/>
    <property type="match status" value="5"/>
</dbReference>
<dbReference type="Pfam" id="PF13374">
    <property type="entry name" value="TPR_10"/>
    <property type="match status" value="1"/>
</dbReference>
<evidence type="ECO:0000256" key="7">
    <source>
        <dbReference type="ARBA" id="ARBA00023054"/>
    </source>
</evidence>
<dbReference type="PANTHER" id="PTHR45783">
    <property type="entry name" value="KINESIN LIGHT CHAIN"/>
    <property type="match status" value="1"/>
</dbReference>
<reference evidence="12" key="1">
    <citation type="submission" date="2021-05" db="EMBL/GenBank/DDBJ databases">
        <authorList>
            <person name="Pietrasiak N."/>
            <person name="Ward R."/>
            <person name="Stajich J.E."/>
            <person name="Kurbessoian T."/>
        </authorList>
    </citation>
    <scope>NUCLEOTIDE SEQUENCE</scope>
    <source>
        <strain evidence="12">UHER 2000/2452</strain>
    </source>
</reference>
<dbReference type="GO" id="GO:0019894">
    <property type="term" value="F:kinesin binding"/>
    <property type="evidence" value="ECO:0007669"/>
    <property type="project" value="TreeGrafter"/>
</dbReference>
<dbReference type="EMBL" id="JAHHHD010000056">
    <property type="protein sequence ID" value="MBW4662091.1"/>
    <property type="molecule type" value="Genomic_DNA"/>
</dbReference>
<evidence type="ECO:0000256" key="2">
    <source>
        <dbReference type="ARBA" id="ARBA00009622"/>
    </source>
</evidence>
<dbReference type="GO" id="GO:0005871">
    <property type="term" value="C:kinesin complex"/>
    <property type="evidence" value="ECO:0007669"/>
    <property type="project" value="InterPro"/>
</dbReference>
<dbReference type="Pfam" id="PF13424">
    <property type="entry name" value="TPR_12"/>
    <property type="match status" value="3"/>
</dbReference>
<comment type="similarity">
    <text evidence="2">Belongs to the kinesin light chain family.</text>
</comment>
<dbReference type="Gene3D" id="1.25.40.10">
    <property type="entry name" value="Tetratricopeptide repeat domain"/>
    <property type="match status" value="2"/>
</dbReference>
<dbReference type="InterPro" id="IPR045429">
    <property type="entry name" value="EAD10"/>
</dbReference>
<dbReference type="InterPro" id="IPR002151">
    <property type="entry name" value="Kinesin_light"/>
</dbReference>
<dbReference type="GO" id="GO:0005737">
    <property type="term" value="C:cytoplasm"/>
    <property type="evidence" value="ECO:0007669"/>
    <property type="project" value="TreeGrafter"/>
</dbReference>
<dbReference type="Pfam" id="PF19954">
    <property type="entry name" value="EAD10"/>
    <property type="match status" value="1"/>
</dbReference>
<accession>A0A951UPL3</accession>
<keyword evidence="6" id="KW-0802">TPR repeat</keyword>
<dbReference type="InterPro" id="IPR002182">
    <property type="entry name" value="NB-ARC"/>
</dbReference>
<evidence type="ECO:0000256" key="6">
    <source>
        <dbReference type="ARBA" id="ARBA00022803"/>
    </source>
</evidence>
<dbReference type="InterPro" id="IPR019734">
    <property type="entry name" value="TPR_rpt"/>
</dbReference>
<feature type="domain" description="NB-ARC" evidence="10">
    <location>
        <begin position="120"/>
        <end position="272"/>
    </location>
</feature>
<keyword evidence="8" id="KW-0505">Motor protein</keyword>
<evidence type="ECO:0000259" key="11">
    <source>
        <dbReference type="Pfam" id="PF19954"/>
    </source>
</evidence>
<protein>
    <submittedName>
        <fullName evidence="12">Tetratricopeptide repeat protein</fullName>
    </submittedName>
</protein>
<dbReference type="GO" id="GO:0043531">
    <property type="term" value="F:ADP binding"/>
    <property type="evidence" value="ECO:0007669"/>
    <property type="project" value="InterPro"/>
</dbReference>